<comment type="cofactor">
    <cofactor evidence="1">
        <name>Mg(2+)</name>
        <dbReference type="ChEBI" id="CHEBI:18420"/>
    </cofactor>
</comment>
<dbReference type="PANTHER" id="PTHR43046:SF14">
    <property type="entry name" value="MUTT_NUDIX FAMILY PROTEIN"/>
    <property type="match status" value="1"/>
</dbReference>
<evidence type="ECO:0000259" key="4">
    <source>
        <dbReference type="PROSITE" id="PS51462"/>
    </source>
</evidence>
<evidence type="ECO:0000256" key="1">
    <source>
        <dbReference type="ARBA" id="ARBA00001946"/>
    </source>
</evidence>
<feature type="domain" description="Nudix hydrolase" evidence="4">
    <location>
        <begin position="7"/>
        <end position="141"/>
    </location>
</feature>
<dbReference type="InterPro" id="IPR015797">
    <property type="entry name" value="NUDIX_hydrolase-like_dom_sf"/>
</dbReference>
<proteinExistence type="inferred from homology"/>
<accession>A0A163EHM6</accession>
<dbReference type="EMBL" id="LQNT01000013">
    <property type="protein sequence ID" value="KZE36496.1"/>
    <property type="molecule type" value="Genomic_DNA"/>
</dbReference>
<evidence type="ECO:0000256" key="3">
    <source>
        <dbReference type="RuleBase" id="RU003476"/>
    </source>
</evidence>
<dbReference type="InterPro" id="IPR020084">
    <property type="entry name" value="NUDIX_hydrolase_CS"/>
</dbReference>
<evidence type="ECO:0000313" key="6">
    <source>
        <dbReference type="Proteomes" id="UP000076490"/>
    </source>
</evidence>
<comment type="caution">
    <text evidence="5">The sequence shown here is derived from an EMBL/GenBank/DDBJ whole genome shotgun (WGS) entry which is preliminary data.</text>
</comment>
<dbReference type="Pfam" id="PF00293">
    <property type="entry name" value="NUDIX"/>
    <property type="match status" value="1"/>
</dbReference>
<gene>
    <name evidence="5" type="ORF">AV656_15285</name>
</gene>
<dbReference type="AlphaFoldDB" id="A0A163EHM6"/>
<evidence type="ECO:0000256" key="2">
    <source>
        <dbReference type="ARBA" id="ARBA00022801"/>
    </source>
</evidence>
<dbReference type="GO" id="GO:0016787">
    <property type="term" value="F:hydrolase activity"/>
    <property type="evidence" value="ECO:0007669"/>
    <property type="project" value="UniProtKB-KW"/>
</dbReference>
<comment type="similarity">
    <text evidence="3">Belongs to the Nudix hydrolase family.</text>
</comment>
<dbReference type="PANTHER" id="PTHR43046">
    <property type="entry name" value="GDP-MANNOSE MANNOSYL HYDROLASE"/>
    <property type="match status" value="1"/>
</dbReference>
<name>A0A163EHM6_9BACL</name>
<keyword evidence="2 3" id="KW-0378">Hydrolase</keyword>
<dbReference type="PRINTS" id="PR00502">
    <property type="entry name" value="NUDIXFAMILY"/>
</dbReference>
<organism evidence="5 6">
    <name type="scientific">Bhargavaea cecembensis</name>
    <dbReference type="NCBI Taxonomy" id="394098"/>
    <lineage>
        <taxon>Bacteria</taxon>
        <taxon>Bacillati</taxon>
        <taxon>Bacillota</taxon>
        <taxon>Bacilli</taxon>
        <taxon>Bacillales</taxon>
        <taxon>Caryophanaceae</taxon>
        <taxon>Bhargavaea</taxon>
    </lineage>
</organism>
<reference evidence="5 6" key="1">
    <citation type="submission" date="2016-01" db="EMBL/GenBank/DDBJ databases">
        <title>Whole genome sequencing of Bhargavaea cecembensis T14.</title>
        <authorList>
            <person name="Hong K.W."/>
        </authorList>
    </citation>
    <scope>NUCLEOTIDE SEQUENCE [LARGE SCALE GENOMIC DNA]</scope>
    <source>
        <strain evidence="5 6">T14</strain>
    </source>
</reference>
<dbReference type="InterPro" id="IPR020476">
    <property type="entry name" value="Nudix_hydrolase"/>
</dbReference>
<dbReference type="InterPro" id="IPR000086">
    <property type="entry name" value="NUDIX_hydrolase_dom"/>
</dbReference>
<dbReference type="SUPFAM" id="SSF55811">
    <property type="entry name" value="Nudix"/>
    <property type="match status" value="1"/>
</dbReference>
<dbReference type="OrthoDB" id="9786141at2"/>
<dbReference type="RefSeq" id="WP_063183788.1">
    <property type="nucleotide sequence ID" value="NZ_LQNT01000013.1"/>
</dbReference>
<dbReference type="PROSITE" id="PS00893">
    <property type="entry name" value="NUDIX_BOX"/>
    <property type="match status" value="1"/>
</dbReference>
<evidence type="ECO:0000313" key="5">
    <source>
        <dbReference type="EMBL" id="KZE36496.1"/>
    </source>
</evidence>
<sequence length="171" mass="18356">MGKERGKVWLGAAGIVMNGNGEWLVVKKTYGGLKGKWSFPAGFVEPGERADEAAVREVAEETGIRTELTGMAGFRTGVLKGEISDNMALFLLRPVSDAQPVIPQEREIAEARWMTPGELAASPDSSLLIHEIAGEAVDGGLPEVHGAWPGDIFGYTSYKFFFRKGGAGPDF</sequence>
<protein>
    <submittedName>
        <fullName evidence="5">NUDIX hydrolase</fullName>
    </submittedName>
</protein>
<dbReference type="Gene3D" id="3.90.79.10">
    <property type="entry name" value="Nucleoside Triphosphate Pyrophosphohydrolase"/>
    <property type="match status" value="1"/>
</dbReference>
<dbReference type="Proteomes" id="UP000076490">
    <property type="component" value="Unassembled WGS sequence"/>
</dbReference>
<dbReference type="PROSITE" id="PS51462">
    <property type="entry name" value="NUDIX"/>
    <property type="match status" value="1"/>
</dbReference>